<keyword evidence="1" id="KW-0732">Signal</keyword>
<dbReference type="EMBL" id="QPID01000006">
    <property type="protein sequence ID" value="RCU49535.1"/>
    <property type="molecule type" value="Genomic_DNA"/>
</dbReference>
<evidence type="ECO:0000256" key="1">
    <source>
        <dbReference type="SAM" id="SignalP"/>
    </source>
</evidence>
<name>A0A368NIG4_9GAMM</name>
<feature type="signal peptide" evidence="1">
    <location>
        <begin position="1"/>
        <end position="17"/>
    </location>
</feature>
<feature type="chain" id="PRO_5016919381" evidence="1">
    <location>
        <begin position="18"/>
        <end position="146"/>
    </location>
</feature>
<keyword evidence="3" id="KW-1185">Reference proteome</keyword>
<dbReference type="RefSeq" id="WP_114338531.1">
    <property type="nucleotide sequence ID" value="NZ_QPID01000006.1"/>
</dbReference>
<evidence type="ECO:0000313" key="2">
    <source>
        <dbReference type="EMBL" id="RCU49535.1"/>
    </source>
</evidence>
<dbReference type="PROSITE" id="PS51257">
    <property type="entry name" value="PROKAR_LIPOPROTEIN"/>
    <property type="match status" value="1"/>
</dbReference>
<comment type="caution">
    <text evidence="2">The sequence shown here is derived from an EMBL/GenBank/DDBJ whole genome shotgun (WGS) entry which is preliminary data.</text>
</comment>
<evidence type="ECO:0000313" key="3">
    <source>
        <dbReference type="Proteomes" id="UP000252558"/>
    </source>
</evidence>
<organism evidence="2 3">
    <name type="scientific">Corallincola holothuriorum</name>
    <dbReference type="NCBI Taxonomy" id="2282215"/>
    <lineage>
        <taxon>Bacteria</taxon>
        <taxon>Pseudomonadati</taxon>
        <taxon>Pseudomonadota</taxon>
        <taxon>Gammaproteobacteria</taxon>
        <taxon>Alteromonadales</taxon>
        <taxon>Psychromonadaceae</taxon>
        <taxon>Corallincola</taxon>
    </lineage>
</organism>
<dbReference type="Proteomes" id="UP000252558">
    <property type="component" value="Unassembled WGS sequence"/>
</dbReference>
<protein>
    <submittedName>
        <fullName evidence="2">Uncharacterized protein</fullName>
    </submittedName>
</protein>
<reference evidence="2 3" key="1">
    <citation type="submission" date="2018-07" db="EMBL/GenBank/DDBJ databases">
        <title>Corallincola holothuriorum sp. nov., a new facultative anaerobe isolated from sea cucumber Apostichopus japonicus.</title>
        <authorList>
            <person name="Xia H."/>
        </authorList>
    </citation>
    <scope>NUCLEOTIDE SEQUENCE [LARGE SCALE GENOMIC DNA]</scope>
    <source>
        <strain evidence="2 3">C4</strain>
    </source>
</reference>
<accession>A0A368NIG4</accession>
<gene>
    <name evidence="2" type="ORF">DU002_11495</name>
</gene>
<dbReference type="AlphaFoldDB" id="A0A368NIG4"/>
<sequence>MKKLIVGLLVSVLVACASNTLPPRNITKNLHTLGGGFVFSSKGGIYYAMTYVAGSELNTPVYVIATFENPADKAAPLVIDLGIIDFATQQQLKSPEFSAIENDRNYQVTVDLYQSAAQSELIESHSDEVRFSINEEMAKQFGLTLL</sequence>
<proteinExistence type="predicted"/>